<name>A0A011Q2B9_9PROT</name>
<comment type="caution">
    <text evidence="1">The sequence shown here is derived from an EMBL/GenBank/DDBJ whole genome shotgun (WGS) entry which is preliminary data.</text>
</comment>
<evidence type="ECO:0000313" key="2">
    <source>
        <dbReference type="Proteomes" id="UP000021816"/>
    </source>
</evidence>
<dbReference type="STRING" id="1454003.AW10_04252"/>
<gene>
    <name evidence="1" type="primary">fitB_2</name>
    <name evidence="1" type="ORF">AW10_04252</name>
</gene>
<dbReference type="EMBL" id="JEMX01000188">
    <property type="protein sequence ID" value="EXI72709.1"/>
    <property type="molecule type" value="Genomic_DNA"/>
</dbReference>
<reference evidence="1 2" key="1">
    <citation type="submission" date="2014-02" db="EMBL/GenBank/DDBJ databases">
        <title>Expanding our view of genomic diversity in Candidatus Accumulibacter clades.</title>
        <authorList>
            <person name="Skennerton C.T."/>
            <person name="Barr J.J."/>
            <person name="Slater F.R."/>
            <person name="Bond P.L."/>
            <person name="Tyson G.W."/>
        </authorList>
    </citation>
    <scope>NUCLEOTIDE SEQUENCE [LARGE SCALE GENOMIC DNA]</scope>
    <source>
        <strain evidence="2">BA-92</strain>
    </source>
</reference>
<proteinExistence type="predicted"/>
<organism evidence="1 2">
    <name type="scientific">Candidatus Accumulibacter appositus</name>
    <dbReference type="NCBI Taxonomy" id="1454003"/>
    <lineage>
        <taxon>Bacteria</taxon>
        <taxon>Pseudomonadati</taxon>
        <taxon>Pseudomonadota</taxon>
        <taxon>Betaproteobacteria</taxon>
        <taxon>Candidatus Accumulibacter</taxon>
    </lineage>
</organism>
<dbReference type="GO" id="GO:0016787">
    <property type="term" value="F:hydrolase activity"/>
    <property type="evidence" value="ECO:0007669"/>
    <property type="project" value="UniProtKB-KW"/>
</dbReference>
<dbReference type="Gene3D" id="3.40.50.1010">
    <property type="entry name" value="5'-nuclease"/>
    <property type="match status" value="1"/>
</dbReference>
<dbReference type="InterPro" id="IPR029060">
    <property type="entry name" value="PIN-like_dom_sf"/>
</dbReference>
<dbReference type="EC" id="3.1.-.-" evidence="1"/>
<evidence type="ECO:0000313" key="1">
    <source>
        <dbReference type="EMBL" id="EXI72709.1"/>
    </source>
</evidence>
<dbReference type="Proteomes" id="UP000021816">
    <property type="component" value="Unassembled WGS sequence"/>
</dbReference>
<dbReference type="AlphaFoldDB" id="A0A011Q2B9"/>
<keyword evidence="1" id="KW-0378">Hydrolase</keyword>
<protein>
    <submittedName>
        <fullName evidence="1">Putative ribonuclease FitB</fullName>
        <ecNumber evidence="1">3.1.-.-</ecNumber>
    </submittedName>
</protein>
<sequence>MATLAVRNLHMLTQPLDGLMGLFRDRVLPYNTDAVRRHAELAVTAGTSGRGFRTADGRIAAVAASRRFTVAARDTAPDEAARVAVINPWQAKRCPEAG</sequence>
<accession>A0A011Q2B9</accession>
<dbReference type="SUPFAM" id="SSF88723">
    <property type="entry name" value="PIN domain-like"/>
    <property type="match status" value="1"/>
</dbReference>